<gene>
    <name evidence="8" type="ORF">ACAT0790_LOCUS47177</name>
</gene>
<name>A0A7S1RM48_ALECA</name>
<evidence type="ECO:0000256" key="1">
    <source>
        <dbReference type="ARBA" id="ARBA00004608"/>
    </source>
</evidence>
<evidence type="ECO:0000256" key="2">
    <source>
        <dbReference type="ARBA" id="ARBA00006190"/>
    </source>
</evidence>
<evidence type="ECO:0000313" key="8">
    <source>
        <dbReference type="EMBL" id="CAD9170408.1"/>
    </source>
</evidence>
<dbReference type="GO" id="GO:0006900">
    <property type="term" value="P:vesicle budding from membrane"/>
    <property type="evidence" value="ECO:0007669"/>
    <property type="project" value="TreeGrafter"/>
</dbReference>
<comment type="subcellular location">
    <subcellularLocation>
        <location evidence="1">Endosome membrane</location>
    </subcellularLocation>
</comment>
<reference evidence="8" key="1">
    <citation type="submission" date="2021-01" db="EMBL/GenBank/DDBJ databases">
        <authorList>
            <person name="Corre E."/>
            <person name="Pelletier E."/>
            <person name="Niang G."/>
            <person name="Scheremetjew M."/>
            <person name="Finn R."/>
            <person name="Kale V."/>
            <person name="Holt S."/>
            <person name="Cochrane G."/>
            <person name="Meng A."/>
            <person name="Brown T."/>
            <person name="Cohen L."/>
        </authorList>
    </citation>
    <scope>NUCLEOTIDE SEQUENCE</scope>
    <source>
        <strain evidence="8">OF101</strain>
    </source>
</reference>
<comment type="similarity">
    <text evidence="2">Belongs to the SNF7 family.</text>
</comment>
<keyword evidence="6" id="KW-0472">Membrane</keyword>
<dbReference type="PANTHER" id="PTHR22761">
    <property type="entry name" value="CHARGED MULTIVESICULAR BODY PROTEIN"/>
    <property type="match status" value="1"/>
</dbReference>
<evidence type="ECO:0000256" key="5">
    <source>
        <dbReference type="ARBA" id="ARBA00022927"/>
    </source>
</evidence>
<dbReference type="EMBL" id="HBGE01078913">
    <property type="protein sequence ID" value="CAD9170408.1"/>
    <property type="molecule type" value="Transcribed_RNA"/>
</dbReference>
<organism evidence="8">
    <name type="scientific">Alexandrium catenella</name>
    <name type="common">Red tide dinoflagellate</name>
    <name type="synonym">Gonyaulax catenella</name>
    <dbReference type="NCBI Taxonomy" id="2925"/>
    <lineage>
        <taxon>Eukaryota</taxon>
        <taxon>Sar</taxon>
        <taxon>Alveolata</taxon>
        <taxon>Dinophyceae</taxon>
        <taxon>Gonyaulacales</taxon>
        <taxon>Pyrocystaceae</taxon>
        <taxon>Alexandrium</taxon>
    </lineage>
</organism>
<proteinExistence type="inferred from homology"/>
<evidence type="ECO:0000256" key="4">
    <source>
        <dbReference type="ARBA" id="ARBA00022753"/>
    </source>
</evidence>
<feature type="compositionally biased region" description="Low complexity" evidence="7">
    <location>
        <begin position="210"/>
        <end position="230"/>
    </location>
</feature>
<dbReference type="GO" id="GO:0015031">
    <property type="term" value="P:protein transport"/>
    <property type="evidence" value="ECO:0007669"/>
    <property type="project" value="UniProtKB-KW"/>
</dbReference>
<dbReference type="PANTHER" id="PTHR22761:SF5">
    <property type="entry name" value="CHARGED MULTIVESICULAR BODY PROTEIN 6"/>
    <property type="match status" value="1"/>
</dbReference>
<dbReference type="GO" id="GO:0005771">
    <property type="term" value="C:multivesicular body"/>
    <property type="evidence" value="ECO:0007669"/>
    <property type="project" value="TreeGrafter"/>
</dbReference>
<protein>
    <submittedName>
        <fullName evidence="8">Uncharacterized protein</fullName>
    </submittedName>
</protein>
<accession>A0A7S1RM48</accession>
<dbReference type="AlphaFoldDB" id="A0A7S1RM48"/>
<keyword evidence="4" id="KW-0967">Endosome</keyword>
<feature type="region of interest" description="Disordered" evidence="7">
    <location>
        <begin position="210"/>
        <end position="244"/>
    </location>
</feature>
<evidence type="ECO:0000256" key="7">
    <source>
        <dbReference type="SAM" id="MobiDB-lite"/>
    </source>
</evidence>
<evidence type="ECO:0000256" key="3">
    <source>
        <dbReference type="ARBA" id="ARBA00022448"/>
    </source>
</evidence>
<keyword evidence="3" id="KW-0813">Transport</keyword>
<dbReference type="GO" id="GO:0000815">
    <property type="term" value="C:ESCRT III complex"/>
    <property type="evidence" value="ECO:0007669"/>
    <property type="project" value="TreeGrafter"/>
</dbReference>
<dbReference type="InterPro" id="IPR005024">
    <property type="entry name" value="Snf7_fam"/>
</dbReference>
<evidence type="ECO:0000256" key="6">
    <source>
        <dbReference type="ARBA" id="ARBA00023136"/>
    </source>
</evidence>
<dbReference type="Pfam" id="PF03357">
    <property type="entry name" value="Snf7"/>
    <property type="match status" value="1"/>
</dbReference>
<sequence length="258" mass="27470">MVQPQGETWKTYAGRQEGPEGYRFGDLVRHFWRKITGKEHPEGVDDSDIALLDLKAQRDQISGHRRRIEAQLGRDEEAAKVCIKEGKKPQAMLALRKKKMHQQLVLESQQHLARVDELIENLEVTRMQQSIVEALAAGVATVKKMQKEMGGVDYINKLMDERQEAMDAQQEISAALAGAGVAADDEEALAELARLEEAAAMDALIAAPSAGPPAVATPAAPAEATAAEPAAAPPPPSTVQPEGAPVVAAAAGAAPVPA</sequence>
<keyword evidence="5" id="KW-0653">Protein transport</keyword>
<dbReference type="GO" id="GO:0032511">
    <property type="term" value="P:late endosome to vacuole transport via multivesicular body sorting pathway"/>
    <property type="evidence" value="ECO:0007669"/>
    <property type="project" value="TreeGrafter"/>
</dbReference>